<proteinExistence type="predicted"/>
<dbReference type="Proteomes" id="UP000823485">
    <property type="component" value="Unassembled WGS sequence"/>
</dbReference>
<organism evidence="1 2">
    <name type="scientific">Siminovitchia thermophila</name>
    <dbReference type="NCBI Taxonomy" id="1245522"/>
    <lineage>
        <taxon>Bacteria</taxon>
        <taxon>Bacillati</taxon>
        <taxon>Bacillota</taxon>
        <taxon>Bacilli</taxon>
        <taxon>Bacillales</taxon>
        <taxon>Bacillaceae</taxon>
        <taxon>Siminovitchia</taxon>
    </lineage>
</organism>
<gene>
    <name evidence="1" type="ORF">JOC94_002363</name>
</gene>
<evidence type="ECO:0000313" key="2">
    <source>
        <dbReference type="Proteomes" id="UP000823485"/>
    </source>
</evidence>
<evidence type="ECO:0000313" key="1">
    <source>
        <dbReference type="EMBL" id="MBM7715376.1"/>
    </source>
</evidence>
<accession>A0ABS2R6U3</accession>
<protein>
    <submittedName>
        <fullName evidence="1">Uncharacterized protein</fullName>
    </submittedName>
</protein>
<keyword evidence="2" id="KW-1185">Reference proteome</keyword>
<name>A0ABS2R6U3_9BACI</name>
<dbReference type="EMBL" id="JAFBFH010000014">
    <property type="protein sequence ID" value="MBM7715376.1"/>
    <property type="molecule type" value="Genomic_DNA"/>
</dbReference>
<reference evidence="1 2" key="1">
    <citation type="submission" date="2021-01" db="EMBL/GenBank/DDBJ databases">
        <title>Genomic Encyclopedia of Type Strains, Phase IV (KMG-IV): sequencing the most valuable type-strain genomes for metagenomic binning, comparative biology and taxonomic classification.</title>
        <authorList>
            <person name="Goeker M."/>
        </authorList>
    </citation>
    <scope>NUCLEOTIDE SEQUENCE [LARGE SCALE GENOMIC DNA]</scope>
    <source>
        <strain evidence="1 2">DSM 105453</strain>
    </source>
</reference>
<sequence>MNIKEHNLIMINDENGEDVVGDFLNQLYEESLESQDAKLHLMFLNSAFNLLSVQPLDTLINSRTEITITFNGEQRTKSYQLVKPLRVVPIYELRYAMNGNEHLRFLFFPFEHKGQSNYVFVKCFVKTRIPNVDETNVMRDLTYQMYERVKDNPDHYLEGIDE</sequence>
<dbReference type="RefSeq" id="WP_205179387.1">
    <property type="nucleotide sequence ID" value="NZ_JAFBFH010000014.1"/>
</dbReference>
<comment type="caution">
    <text evidence="1">The sequence shown here is derived from an EMBL/GenBank/DDBJ whole genome shotgun (WGS) entry which is preliminary data.</text>
</comment>